<sequence>MFWIWFSAGSPVILELHAQFVWLCMVRGRPANAGACACALVWPVGGSSEISHVRGVRERERERVETRRDELSKQQLRRMARLDLGLFRLCAYDWMDQTQTQTQSTICSRGQAASRPVGGRQERGGATRDASHFFLLWFVVCGLWFVVVVMVMVMVMVMIMVVVVVAADQLLIFLAVSCLLSSPHFHLQPPGRGGRYSKSLHNFILVHLPRTSVGFIFVFIFVSPSPTHILRAWPLQRNVLYSTSHTIPAFPPSMHEQ</sequence>
<accession>A0A1L7WKA5</accession>
<keyword evidence="1" id="KW-1133">Transmembrane helix</keyword>
<feature type="transmembrane region" description="Helical" evidence="1">
    <location>
        <begin position="133"/>
        <end position="153"/>
    </location>
</feature>
<keyword evidence="3" id="KW-1185">Reference proteome</keyword>
<evidence type="ECO:0000256" key="1">
    <source>
        <dbReference type="SAM" id="Phobius"/>
    </source>
</evidence>
<organism evidence="2 3">
    <name type="scientific">Phialocephala subalpina</name>
    <dbReference type="NCBI Taxonomy" id="576137"/>
    <lineage>
        <taxon>Eukaryota</taxon>
        <taxon>Fungi</taxon>
        <taxon>Dikarya</taxon>
        <taxon>Ascomycota</taxon>
        <taxon>Pezizomycotina</taxon>
        <taxon>Leotiomycetes</taxon>
        <taxon>Helotiales</taxon>
        <taxon>Mollisiaceae</taxon>
        <taxon>Phialocephala</taxon>
        <taxon>Phialocephala fortinii species complex</taxon>
    </lineage>
</organism>
<dbReference type="AlphaFoldDB" id="A0A1L7WKA5"/>
<feature type="transmembrane region" description="Helical" evidence="1">
    <location>
        <begin position="200"/>
        <end position="222"/>
    </location>
</feature>
<gene>
    <name evidence="2" type="ORF">PAC_03086</name>
</gene>
<feature type="transmembrane region" description="Helical" evidence="1">
    <location>
        <begin position="159"/>
        <end position="180"/>
    </location>
</feature>
<keyword evidence="1" id="KW-0472">Membrane</keyword>
<protein>
    <submittedName>
        <fullName evidence="2">Uncharacterized protein</fullName>
    </submittedName>
</protein>
<keyword evidence="1" id="KW-0812">Transmembrane</keyword>
<proteinExistence type="predicted"/>
<evidence type="ECO:0000313" key="3">
    <source>
        <dbReference type="Proteomes" id="UP000184330"/>
    </source>
</evidence>
<reference evidence="2 3" key="1">
    <citation type="submission" date="2016-03" db="EMBL/GenBank/DDBJ databases">
        <authorList>
            <person name="Ploux O."/>
        </authorList>
    </citation>
    <scope>NUCLEOTIDE SEQUENCE [LARGE SCALE GENOMIC DNA]</scope>
    <source>
        <strain evidence="2 3">UAMH 11012</strain>
    </source>
</reference>
<dbReference type="Proteomes" id="UP000184330">
    <property type="component" value="Unassembled WGS sequence"/>
</dbReference>
<name>A0A1L7WKA5_9HELO</name>
<dbReference type="EMBL" id="FJOG01000003">
    <property type="protein sequence ID" value="CZR53208.1"/>
    <property type="molecule type" value="Genomic_DNA"/>
</dbReference>
<evidence type="ECO:0000313" key="2">
    <source>
        <dbReference type="EMBL" id="CZR53208.1"/>
    </source>
</evidence>